<proteinExistence type="predicted"/>
<gene>
    <name evidence="1" type="ORF">RDB_LOCUS215330</name>
</gene>
<dbReference type="EMBL" id="CAJMWW010000675">
    <property type="protein sequence ID" value="CAE6483765.1"/>
    <property type="molecule type" value="Genomic_DNA"/>
</dbReference>
<evidence type="ECO:0000313" key="2">
    <source>
        <dbReference type="Proteomes" id="UP000663841"/>
    </source>
</evidence>
<protein>
    <submittedName>
        <fullName evidence="1">Uncharacterized protein</fullName>
    </submittedName>
</protein>
<name>A0A8H3CJK3_9AGAM</name>
<accession>A0A8H3CJK3</accession>
<sequence length="213" mass="24073">MAHVDPAAPEEDLGEQGYYLDSLRGVHQSLSFMGKPPLFILKDEWETSPPAREKSYHQILDPRTRAFMKVAKKEEIEIQPVGLVQWKAPHAGPGLNAVKPKEGEKEPEPEYAIKMAMMNADLMGVGAEEEEELDVVSSDDEDGILLRKGKSKVEDESLTVYYPLIQMPCRHRGKELREILSHADENSGAIGRVAMEWLDEIKRVDKFPSIHNR</sequence>
<comment type="caution">
    <text evidence="1">The sequence shown here is derived from an EMBL/GenBank/DDBJ whole genome shotgun (WGS) entry which is preliminary data.</text>
</comment>
<organism evidence="1 2">
    <name type="scientific">Rhizoctonia solani</name>
    <dbReference type="NCBI Taxonomy" id="456999"/>
    <lineage>
        <taxon>Eukaryota</taxon>
        <taxon>Fungi</taxon>
        <taxon>Dikarya</taxon>
        <taxon>Basidiomycota</taxon>
        <taxon>Agaricomycotina</taxon>
        <taxon>Agaricomycetes</taxon>
        <taxon>Cantharellales</taxon>
        <taxon>Ceratobasidiaceae</taxon>
        <taxon>Rhizoctonia</taxon>
    </lineage>
</organism>
<dbReference type="Proteomes" id="UP000663841">
    <property type="component" value="Unassembled WGS sequence"/>
</dbReference>
<reference evidence="1" key="1">
    <citation type="submission" date="2021-01" db="EMBL/GenBank/DDBJ databases">
        <authorList>
            <person name="Kaushik A."/>
        </authorList>
    </citation>
    <scope>NUCLEOTIDE SEQUENCE</scope>
    <source>
        <strain evidence="1">AG3-T5</strain>
    </source>
</reference>
<evidence type="ECO:0000313" key="1">
    <source>
        <dbReference type="EMBL" id="CAE6483765.1"/>
    </source>
</evidence>
<dbReference type="AlphaFoldDB" id="A0A8H3CJK3"/>